<gene>
    <name evidence="1" type="ORF">DP114_17105</name>
</gene>
<dbReference type="AlphaFoldDB" id="A0A856MFG2"/>
<accession>A0A856MFG2</accession>
<protein>
    <submittedName>
        <fullName evidence="1">Uncharacterized protein</fullName>
    </submittedName>
</protein>
<dbReference type="Proteomes" id="UP000503129">
    <property type="component" value="Chromosome"/>
</dbReference>
<dbReference type="RefSeq" id="WP_171976651.1">
    <property type="nucleotide sequence ID" value="NZ_CAWOXK010000001.1"/>
</dbReference>
<dbReference type="KEGG" id="bsen:DP114_17105"/>
<sequence>MSVYTYHFLEALQGAANQPGDKVVRVSHLMNYLGKTVPQSANKLGKEQTPFFDFATEDFPVALLRGGKGLPQEGWDNVKTEAQENIRSISNQVNNGVGIVGDRNVGFNIGTAGNITFGDISSG</sequence>
<evidence type="ECO:0000313" key="2">
    <source>
        <dbReference type="Proteomes" id="UP000503129"/>
    </source>
</evidence>
<keyword evidence="2" id="KW-1185">Reference proteome</keyword>
<organism evidence="1 2">
    <name type="scientific">Brasilonema sennae CENA114</name>
    <dbReference type="NCBI Taxonomy" id="415709"/>
    <lineage>
        <taxon>Bacteria</taxon>
        <taxon>Bacillati</taxon>
        <taxon>Cyanobacteriota</taxon>
        <taxon>Cyanophyceae</taxon>
        <taxon>Nostocales</taxon>
        <taxon>Scytonemataceae</taxon>
        <taxon>Brasilonema</taxon>
        <taxon>Bromeliae group (in: Brasilonema)</taxon>
    </lineage>
</organism>
<dbReference type="EMBL" id="CP030118">
    <property type="protein sequence ID" value="QDL09392.1"/>
    <property type="molecule type" value="Genomic_DNA"/>
</dbReference>
<name>A0A856MFG2_9CYAN</name>
<proteinExistence type="predicted"/>
<evidence type="ECO:0000313" key="1">
    <source>
        <dbReference type="EMBL" id="QDL09392.1"/>
    </source>
</evidence>
<reference evidence="1 2" key="1">
    <citation type="submission" date="2018-06" db="EMBL/GenBank/DDBJ databases">
        <title>Comparative genomics of Brasilonema spp. strains.</title>
        <authorList>
            <person name="Alvarenga D.O."/>
            <person name="Fiore M.F."/>
            <person name="Varani A.M."/>
        </authorList>
    </citation>
    <scope>NUCLEOTIDE SEQUENCE [LARGE SCALE GENOMIC DNA]</scope>
    <source>
        <strain evidence="1 2">CENA114</strain>
    </source>
</reference>